<protein>
    <submittedName>
        <fullName evidence="5">Uncharacterized protein</fullName>
    </submittedName>
</protein>
<proteinExistence type="inferred from homology"/>
<evidence type="ECO:0000256" key="4">
    <source>
        <dbReference type="SAM" id="Phobius"/>
    </source>
</evidence>
<comment type="caution">
    <text evidence="5">The sequence shown here is derived from an EMBL/GenBank/DDBJ whole genome shotgun (WGS) entry which is preliminary data.</text>
</comment>
<keyword evidence="4" id="KW-0812">Transmembrane</keyword>
<feature type="transmembrane region" description="Helical" evidence="4">
    <location>
        <begin position="243"/>
        <end position="260"/>
    </location>
</feature>
<dbReference type="CDD" id="cd05374">
    <property type="entry name" value="17beta-HSD-like_SDR_c"/>
    <property type="match status" value="1"/>
</dbReference>
<evidence type="ECO:0000256" key="1">
    <source>
        <dbReference type="ARBA" id="ARBA00006484"/>
    </source>
</evidence>
<reference evidence="5" key="1">
    <citation type="submission" date="2020-05" db="EMBL/GenBank/DDBJ databases">
        <title>Phylogenomic resolution of chytrid fungi.</title>
        <authorList>
            <person name="Stajich J.E."/>
            <person name="Amses K."/>
            <person name="Simmons R."/>
            <person name="Seto K."/>
            <person name="Myers J."/>
            <person name="Bonds A."/>
            <person name="Quandt C.A."/>
            <person name="Barry K."/>
            <person name="Liu P."/>
            <person name="Grigoriev I."/>
            <person name="Longcore J.E."/>
            <person name="James T.Y."/>
        </authorList>
    </citation>
    <scope>NUCLEOTIDE SEQUENCE</scope>
    <source>
        <strain evidence="5">PLAUS21</strain>
    </source>
</reference>
<evidence type="ECO:0000256" key="2">
    <source>
        <dbReference type="ARBA" id="ARBA00023002"/>
    </source>
</evidence>
<dbReference type="PANTHER" id="PTHR44169:SF6">
    <property type="entry name" value="NADPH-DEPENDENT 1-ACYLDIHYDROXYACETONE PHOSPHATE REDUCTASE"/>
    <property type="match status" value="1"/>
</dbReference>
<sequence length="272" mass="29846">MQIVVITGCSEGGIGHYLAQSFLDAGCIVYPTARRLESMEPLNQKNSFPTKLDVNNPENVKQVIDEIIRVQGRIDILVNNAGVGCVGALIDVPLDTIRSVYETNVFSIVSITKTIAPIMAKQGGGKILNVGSIVGDISTPFGSVYSSTKAAIGMITDGLKMELEPFNIEVCLVQPGAIKSNFGKTAAATMSLPNENSLFWPYRKQIEARAVASQGFNSTPTKEFADATVKVALRKKLPVRFRYGTYSSIFSFILMVPYWLRNWVIKRIFLKK</sequence>
<dbReference type="GO" id="GO:0005783">
    <property type="term" value="C:endoplasmic reticulum"/>
    <property type="evidence" value="ECO:0007669"/>
    <property type="project" value="TreeGrafter"/>
</dbReference>
<dbReference type="Proteomes" id="UP001210925">
    <property type="component" value="Unassembled WGS sequence"/>
</dbReference>
<keyword evidence="2" id="KW-0560">Oxidoreductase</keyword>
<organism evidence="5 6">
    <name type="scientific">Boothiomyces macroporosus</name>
    <dbReference type="NCBI Taxonomy" id="261099"/>
    <lineage>
        <taxon>Eukaryota</taxon>
        <taxon>Fungi</taxon>
        <taxon>Fungi incertae sedis</taxon>
        <taxon>Chytridiomycota</taxon>
        <taxon>Chytridiomycota incertae sedis</taxon>
        <taxon>Chytridiomycetes</taxon>
        <taxon>Rhizophydiales</taxon>
        <taxon>Terramycetaceae</taxon>
        <taxon>Boothiomyces</taxon>
    </lineage>
</organism>
<name>A0AAD5Y292_9FUNG</name>
<dbReference type="AlphaFoldDB" id="A0AAD5Y292"/>
<dbReference type="GO" id="GO:0016491">
    <property type="term" value="F:oxidoreductase activity"/>
    <property type="evidence" value="ECO:0007669"/>
    <property type="project" value="UniProtKB-KW"/>
</dbReference>
<dbReference type="Gene3D" id="3.40.50.720">
    <property type="entry name" value="NAD(P)-binding Rossmann-like Domain"/>
    <property type="match status" value="1"/>
</dbReference>
<dbReference type="FunFam" id="3.40.50.720:FF:000261">
    <property type="entry name" value="NADPH-dependent 1-acyldihydroxyacetone phosphate reductase"/>
    <property type="match status" value="1"/>
</dbReference>
<dbReference type="EMBL" id="JADGKB010000064">
    <property type="protein sequence ID" value="KAJ3255576.1"/>
    <property type="molecule type" value="Genomic_DNA"/>
</dbReference>
<dbReference type="PRINTS" id="PR00081">
    <property type="entry name" value="GDHRDH"/>
</dbReference>
<gene>
    <name evidence="5" type="ORF">HK103_006212</name>
</gene>
<dbReference type="PRINTS" id="PR00080">
    <property type="entry name" value="SDRFAMILY"/>
</dbReference>
<evidence type="ECO:0000313" key="6">
    <source>
        <dbReference type="Proteomes" id="UP001210925"/>
    </source>
</evidence>
<accession>A0AAD5Y292</accession>
<keyword evidence="6" id="KW-1185">Reference proteome</keyword>
<dbReference type="PANTHER" id="PTHR44169">
    <property type="entry name" value="NADPH-DEPENDENT 1-ACYLDIHYDROXYACETONE PHOSPHATE REDUCTASE"/>
    <property type="match status" value="1"/>
</dbReference>
<evidence type="ECO:0000313" key="5">
    <source>
        <dbReference type="EMBL" id="KAJ3255576.1"/>
    </source>
</evidence>
<comment type="similarity">
    <text evidence="1 3">Belongs to the short-chain dehydrogenases/reductases (SDR) family.</text>
</comment>
<dbReference type="InterPro" id="IPR002347">
    <property type="entry name" value="SDR_fam"/>
</dbReference>
<keyword evidence="4" id="KW-1133">Transmembrane helix</keyword>
<evidence type="ECO:0000256" key="3">
    <source>
        <dbReference type="RuleBase" id="RU000363"/>
    </source>
</evidence>
<dbReference type="SUPFAM" id="SSF51735">
    <property type="entry name" value="NAD(P)-binding Rossmann-fold domains"/>
    <property type="match status" value="1"/>
</dbReference>
<dbReference type="Pfam" id="PF00106">
    <property type="entry name" value="adh_short"/>
    <property type="match status" value="1"/>
</dbReference>
<keyword evidence="4" id="KW-0472">Membrane</keyword>
<dbReference type="InterPro" id="IPR036291">
    <property type="entry name" value="NAD(P)-bd_dom_sf"/>
</dbReference>